<feature type="transmembrane region" description="Helical" evidence="7">
    <location>
        <begin position="177"/>
        <end position="200"/>
    </location>
</feature>
<evidence type="ECO:0000256" key="5">
    <source>
        <dbReference type="ARBA" id="ARBA00022989"/>
    </source>
</evidence>
<dbReference type="Gene3D" id="1.10.3720.10">
    <property type="entry name" value="MetI-like"/>
    <property type="match status" value="1"/>
</dbReference>
<dbReference type="CDD" id="cd06261">
    <property type="entry name" value="TM_PBP2"/>
    <property type="match status" value="1"/>
</dbReference>
<dbReference type="AlphaFoldDB" id="A0AA41Q575"/>
<protein>
    <submittedName>
        <fullName evidence="9">ABC transporter permease</fullName>
    </submittedName>
</protein>
<evidence type="ECO:0000313" key="9">
    <source>
        <dbReference type="EMBL" id="MCF2530619.1"/>
    </source>
</evidence>
<dbReference type="PROSITE" id="PS50928">
    <property type="entry name" value="ABC_TM1"/>
    <property type="match status" value="1"/>
</dbReference>
<evidence type="ECO:0000256" key="1">
    <source>
        <dbReference type="ARBA" id="ARBA00004651"/>
    </source>
</evidence>
<keyword evidence="4 7" id="KW-0812">Transmembrane</keyword>
<dbReference type="GO" id="GO:0005886">
    <property type="term" value="C:plasma membrane"/>
    <property type="evidence" value="ECO:0007669"/>
    <property type="project" value="UniProtKB-SubCell"/>
</dbReference>
<keyword evidence="6 7" id="KW-0472">Membrane</keyword>
<comment type="subcellular location">
    <subcellularLocation>
        <location evidence="1 7">Cell membrane</location>
        <topology evidence="1 7">Multi-pass membrane protein</topology>
    </subcellularLocation>
</comment>
<keyword evidence="5 7" id="KW-1133">Transmembrane helix</keyword>
<dbReference type="PANTHER" id="PTHR43163">
    <property type="entry name" value="DIPEPTIDE TRANSPORT SYSTEM PERMEASE PROTEIN DPPB-RELATED"/>
    <property type="match status" value="1"/>
</dbReference>
<organism evidence="9 10">
    <name type="scientific">Yinghuangia soli</name>
    <dbReference type="NCBI Taxonomy" id="2908204"/>
    <lineage>
        <taxon>Bacteria</taxon>
        <taxon>Bacillati</taxon>
        <taxon>Actinomycetota</taxon>
        <taxon>Actinomycetes</taxon>
        <taxon>Kitasatosporales</taxon>
        <taxon>Streptomycetaceae</taxon>
        <taxon>Yinghuangia</taxon>
    </lineage>
</organism>
<reference evidence="9" key="1">
    <citation type="submission" date="2022-01" db="EMBL/GenBank/DDBJ databases">
        <title>Genome-Based Taxonomic Classification of the Phylum Actinobacteria.</title>
        <authorList>
            <person name="Gao Y."/>
        </authorList>
    </citation>
    <scope>NUCLEOTIDE SEQUENCE</scope>
    <source>
        <strain evidence="9">KLBMP 8922</strain>
    </source>
</reference>
<gene>
    <name evidence="9" type="ORF">LZ495_25825</name>
</gene>
<feature type="transmembrane region" description="Helical" evidence="7">
    <location>
        <begin position="281"/>
        <end position="307"/>
    </location>
</feature>
<evidence type="ECO:0000313" key="10">
    <source>
        <dbReference type="Proteomes" id="UP001165378"/>
    </source>
</evidence>
<dbReference type="InterPro" id="IPR035906">
    <property type="entry name" value="MetI-like_sf"/>
</dbReference>
<evidence type="ECO:0000256" key="6">
    <source>
        <dbReference type="ARBA" id="ARBA00023136"/>
    </source>
</evidence>
<dbReference type="Pfam" id="PF00528">
    <property type="entry name" value="BPD_transp_1"/>
    <property type="match status" value="1"/>
</dbReference>
<dbReference type="InterPro" id="IPR000515">
    <property type="entry name" value="MetI-like"/>
</dbReference>
<evidence type="ECO:0000256" key="2">
    <source>
        <dbReference type="ARBA" id="ARBA00022448"/>
    </source>
</evidence>
<dbReference type="RefSeq" id="WP_235055280.1">
    <property type="nucleotide sequence ID" value="NZ_JAKFHA010000017.1"/>
</dbReference>
<dbReference type="SUPFAM" id="SSF161098">
    <property type="entry name" value="MetI-like"/>
    <property type="match status" value="1"/>
</dbReference>
<feature type="transmembrane region" description="Helical" evidence="7">
    <location>
        <begin position="101"/>
        <end position="123"/>
    </location>
</feature>
<comment type="similarity">
    <text evidence="7">Belongs to the binding-protein-dependent transport system permease family.</text>
</comment>
<comment type="caution">
    <text evidence="9">The sequence shown here is derived from an EMBL/GenBank/DDBJ whole genome shotgun (WGS) entry which is preliminary data.</text>
</comment>
<dbReference type="PANTHER" id="PTHR43163:SF6">
    <property type="entry name" value="DIPEPTIDE TRANSPORT SYSTEM PERMEASE PROTEIN DPPB-RELATED"/>
    <property type="match status" value="1"/>
</dbReference>
<keyword evidence="3" id="KW-1003">Cell membrane</keyword>
<sequence length="314" mass="33409">MTGYLLRRLPSALGVLLLASFAIFFILRAVPGDPVATLAGSDPSPETVAAIRADLGLDRPVLAQYGTWLADVLRGDLGRSYVIGGEVSELLSQRIGKSVELTIGALVFSLAIGLVLGVLGVTVKNRAGQAVLSAINAISLIVPAYVSGFLLVFLFAITWPVLPPGGHVSVLSDPQIGFQYLLMPALVMALPPAAIVARYVKDGLLQALGEDYTRTAKSLGIPHRRILWRHALPNALPPVLTVLGMLVGTLLGSAVIIEAVFAWPGLGTLAEQAVTRRDYPVIQAVLLFMVAVFVIVQLLTDLAYALIDPRVRLR</sequence>
<keyword evidence="2 7" id="KW-0813">Transport</keyword>
<accession>A0AA41Q575</accession>
<feature type="domain" description="ABC transmembrane type-1" evidence="8">
    <location>
        <begin position="95"/>
        <end position="300"/>
    </location>
</feature>
<keyword evidence="10" id="KW-1185">Reference proteome</keyword>
<evidence type="ECO:0000256" key="3">
    <source>
        <dbReference type="ARBA" id="ARBA00022475"/>
    </source>
</evidence>
<proteinExistence type="inferred from homology"/>
<dbReference type="Proteomes" id="UP001165378">
    <property type="component" value="Unassembled WGS sequence"/>
</dbReference>
<name>A0AA41Q575_9ACTN</name>
<feature type="transmembrane region" description="Helical" evidence="7">
    <location>
        <begin position="235"/>
        <end position="261"/>
    </location>
</feature>
<feature type="transmembrane region" description="Helical" evidence="7">
    <location>
        <begin position="135"/>
        <end position="157"/>
    </location>
</feature>
<evidence type="ECO:0000259" key="8">
    <source>
        <dbReference type="PROSITE" id="PS50928"/>
    </source>
</evidence>
<evidence type="ECO:0000256" key="4">
    <source>
        <dbReference type="ARBA" id="ARBA00022692"/>
    </source>
</evidence>
<evidence type="ECO:0000256" key="7">
    <source>
        <dbReference type="RuleBase" id="RU363032"/>
    </source>
</evidence>
<dbReference type="InterPro" id="IPR045621">
    <property type="entry name" value="BPD_transp_1_N"/>
</dbReference>
<dbReference type="Pfam" id="PF19300">
    <property type="entry name" value="BPD_transp_1_N"/>
    <property type="match status" value="1"/>
</dbReference>
<dbReference type="GO" id="GO:0055085">
    <property type="term" value="P:transmembrane transport"/>
    <property type="evidence" value="ECO:0007669"/>
    <property type="project" value="InterPro"/>
</dbReference>
<dbReference type="EMBL" id="JAKFHA010000017">
    <property type="protein sequence ID" value="MCF2530619.1"/>
    <property type="molecule type" value="Genomic_DNA"/>
</dbReference>